<proteinExistence type="predicted"/>
<gene>
    <name evidence="1" type="ORF">HMPREF0372_01670</name>
</gene>
<dbReference type="EMBL" id="AGCK01000126">
    <property type="protein sequence ID" value="EHM51930.1"/>
    <property type="molecule type" value="Genomic_DNA"/>
</dbReference>
<dbReference type="Proteomes" id="UP000004459">
    <property type="component" value="Unassembled WGS sequence"/>
</dbReference>
<dbReference type="GeneID" id="63971319"/>
<sequence length="63" mass="6586">MDDKMVICPLLSIGKDFPVKCLADRCAWYVQHGTYRGGVTGGDCALTTMADSMDGGLLCIGGG</sequence>
<reference evidence="1 2" key="1">
    <citation type="submission" date="2011-08" db="EMBL/GenBank/DDBJ databases">
        <authorList>
            <person name="Weinstock G."/>
            <person name="Sodergren E."/>
            <person name="Clifton S."/>
            <person name="Fulton L."/>
            <person name="Fulton B."/>
            <person name="Courtney L."/>
            <person name="Fronick C."/>
            <person name="Harrison M."/>
            <person name="Strong C."/>
            <person name="Farmer C."/>
            <person name="Delahaunty K."/>
            <person name="Markovic C."/>
            <person name="Hall O."/>
            <person name="Minx P."/>
            <person name="Tomlinson C."/>
            <person name="Mitreva M."/>
            <person name="Hou S."/>
            <person name="Chen J."/>
            <person name="Wollam A."/>
            <person name="Pepin K.H."/>
            <person name="Johnson M."/>
            <person name="Bhonagiri V."/>
            <person name="Zhang X."/>
            <person name="Suruliraj S."/>
            <person name="Warren W."/>
            <person name="Chinwalla A."/>
            <person name="Mardis E.R."/>
            <person name="Wilson R.K."/>
        </authorList>
    </citation>
    <scope>NUCLEOTIDE SEQUENCE [LARGE SCALE GENOMIC DNA]</scope>
    <source>
        <strain evidence="1 2">ATCC 29863</strain>
    </source>
</reference>
<name>G9YQ76_FLAPL</name>
<protein>
    <submittedName>
        <fullName evidence="1">Uncharacterized protein</fullName>
    </submittedName>
</protein>
<comment type="caution">
    <text evidence="1">The sequence shown here is derived from an EMBL/GenBank/DDBJ whole genome shotgun (WGS) entry which is preliminary data.</text>
</comment>
<accession>G9YQ76</accession>
<evidence type="ECO:0000313" key="2">
    <source>
        <dbReference type="Proteomes" id="UP000004459"/>
    </source>
</evidence>
<dbReference type="AlphaFoldDB" id="G9YQ76"/>
<dbReference type="HOGENOM" id="CLU_2879272_0_0_9"/>
<evidence type="ECO:0000313" key="1">
    <source>
        <dbReference type="EMBL" id="EHM51930.1"/>
    </source>
</evidence>
<organism evidence="1 2">
    <name type="scientific">Flavonifractor plautii ATCC 29863</name>
    <dbReference type="NCBI Taxonomy" id="411475"/>
    <lineage>
        <taxon>Bacteria</taxon>
        <taxon>Bacillati</taxon>
        <taxon>Bacillota</taxon>
        <taxon>Clostridia</taxon>
        <taxon>Eubacteriales</taxon>
        <taxon>Oscillospiraceae</taxon>
        <taxon>Flavonifractor</taxon>
    </lineage>
</organism>
<dbReference type="RefSeq" id="WP_007490263.1">
    <property type="nucleotide sequence ID" value="NZ_JH417725.1"/>
</dbReference>